<sequence length="102" mass="11548">LRSFANRTNPKYSQTGTFDQESGNCMSMIEFERPTLLLSHLLTQGVKDHIGLRLPEDMKEGPKQATQISPICKLSSKRKEPTSSPRILHKTAALSRSWRHAE</sequence>
<accession>W1PQ82</accession>
<feature type="non-terminal residue" evidence="2">
    <location>
        <position position="102"/>
    </location>
</feature>
<evidence type="ECO:0000256" key="1">
    <source>
        <dbReference type="SAM" id="MobiDB-lite"/>
    </source>
</evidence>
<reference evidence="3" key="1">
    <citation type="journal article" date="2013" name="Science">
        <title>The Amborella genome and the evolution of flowering plants.</title>
        <authorList>
            <consortium name="Amborella Genome Project"/>
        </authorList>
    </citation>
    <scope>NUCLEOTIDE SEQUENCE [LARGE SCALE GENOMIC DNA]</scope>
</reference>
<evidence type="ECO:0000313" key="3">
    <source>
        <dbReference type="Proteomes" id="UP000017836"/>
    </source>
</evidence>
<keyword evidence="3" id="KW-1185">Reference proteome</keyword>
<gene>
    <name evidence="2" type="ORF">AMTR_s00171p00035350</name>
</gene>
<evidence type="ECO:0000313" key="2">
    <source>
        <dbReference type="EMBL" id="ERN10203.1"/>
    </source>
</evidence>
<organism evidence="2 3">
    <name type="scientific">Amborella trichopoda</name>
    <dbReference type="NCBI Taxonomy" id="13333"/>
    <lineage>
        <taxon>Eukaryota</taxon>
        <taxon>Viridiplantae</taxon>
        <taxon>Streptophyta</taxon>
        <taxon>Embryophyta</taxon>
        <taxon>Tracheophyta</taxon>
        <taxon>Spermatophyta</taxon>
        <taxon>Magnoliopsida</taxon>
        <taxon>Amborellales</taxon>
        <taxon>Amborellaceae</taxon>
        <taxon>Amborella</taxon>
    </lineage>
</organism>
<dbReference type="EMBL" id="KI392934">
    <property type="protein sequence ID" value="ERN10203.1"/>
    <property type="molecule type" value="Genomic_DNA"/>
</dbReference>
<dbReference type="Proteomes" id="UP000017836">
    <property type="component" value="Unassembled WGS sequence"/>
</dbReference>
<feature type="region of interest" description="Disordered" evidence="1">
    <location>
        <begin position="74"/>
        <end position="102"/>
    </location>
</feature>
<dbReference type="HOGENOM" id="CLU_2284595_0_0_1"/>
<name>W1PQ82_AMBTC</name>
<feature type="non-terminal residue" evidence="2">
    <location>
        <position position="1"/>
    </location>
</feature>
<protein>
    <submittedName>
        <fullName evidence="2">Uncharacterized protein</fullName>
    </submittedName>
</protein>
<proteinExistence type="predicted"/>
<dbReference type="AlphaFoldDB" id="W1PQ82"/>